<evidence type="ECO:0000259" key="2">
    <source>
        <dbReference type="PROSITE" id="PS50943"/>
    </source>
</evidence>
<dbReference type="Gene3D" id="1.10.260.40">
    <property type="entry name" value="lambda repressor-like DNA-binding domains"/>
    <property type="match status" value="3"/>
</dbReference>
<evidence type="ECO:0000313" key="4">
    <source>
        <dbReference type="Proteomes" id="UP000187338"/>
    </source>
</evidence>
<sequence>MTVKGNKIRELREERGLTLNELSKKAGLSISYLSEIERGSKKPSLKTIDKIAKALNVNKAQILETEQLEVSLTLGERIRLIREEKKLTISELAQRVGISVSYLSEIERDTVNPSVATLRRIAEELGVSVADLMGKEHSLGYKLKKLREDMGLTQAELASQAGVSPGLIGQIEQGKVQPSLKTIEKLAEVLGTTPCYFILEQSSPEQMLNLMSPELRELLLNPNVQSLLSSICTLNEKELQFILNFIQLFKKSGVMEE</sequence>
<dbReference type="SUPFAM" id="SSF47413">
    <property type="entry name" value="lambda repressor-like DNA-binding domains"/>
    <property type="match status" value="3"/>
</dbReference>
<feature type="domain" description="HTH cro/C1-type" evidence="2">
    <location>
        <begin position="78"/>
        <end position="132"/>
    </location>
</feature>
<evidence type="ECO:0000256" key="1">
    <source>
        <dbReference type="ARBA" id="ARBA00023125"/>
    </source>
</evidence>
<dbReference type="Proteomes" id="UP000187338">
    <property type="component" value="Unassembled WGS sequence"/>
</dbReference>
<reference evidence="4" key="1">
    <citation type="submission" date="2016-12" db="EMBL/GenBank/DDBJ databases">
        <title>Draft Genome Sequences od Carboxydothermus pertinax and islandicus, Hydrogenogenic Carboxydotrophic Bacteria.</title>
        <authorList>
            <person name="Fukuyama Y."/>
            <person name="Ohmae K."/>
            <person name="Yoneda Y."/>
            <person name="Yoshida T."/>
            <person name="Sako Y."/>
        </authorList>
    </citation>
    <scope>NUCLEOTIDE SEQUENCE [LARGE SCALE GENOMIC DNA]</scope>
    <source>
        <strain evidence="4">SET</strain>
    </source>
</reference>
<dbReference type="GO" id="GO:0005829">
    <property type="term" value="C:cytosol"/>
    <property type="evidence" value="ECO:0007669"/>
    <property type="project" value="TreeGrafter"/>
</dbReference>
<dbReference type="GO" id="GO:0003677">
    <property type="term" value="F:DNA binding"/>
    <property type="evidence" value="ECO:0007669"/>
    <property type="project" value="UniProtKB-KW"/>
</dbReference>
<dbReference type="PANTHER" id="PTHR46797:SF1">
    <property type="entry name" value="METHYLPHOSPHONATE SYNTHASE"/>
    <property type="match status" value="1"/>
</dbReference>
<dbReference type="OrthoDB" id="371153at2"/>
<proteinExistence type="predicted"/>
<dbReference type="PANTHER" id="PTHR46797">
    <property type="entry name" value="HTH-TYPE TRANSCRIPTIONAL REGULATOR"/>
    <property type="match status" value="1"/>
</dbReference>
<feature type="domain" description="HTH cro/C1-type" evidence="2">
    <location>
        <begin position="8"/>
        <end position="62"/>
    </location>
</feature>
<dbReference type="AlphaFoldDB" id="A0A1L8CZV2"/>
<dbReference type="STRING" id="661089.ciss_03730"/>
<protein>
    <submittedName>
        <fullName evidence="3">Transcriptional regulator</fullName>
    </submittedName>
</protein>
<dbReference type="GO" id="GO:0003700">
    <property type="term" value="F:DNA-binding transcription factor activity"/>
    <property type="evidence" value="ECO:0007669"/>
    <property type="project" value="TreeGrafter"/>
</dbReference>
<dbReference type="PROSITE" id="PS50943">
    <property type="entry name" value="HTH_CROC1"/>
    <property type="match status" value="3"/>
</dbReference>
<dbReference type="EMBL" id="BDJL01000007">
    <property type="protein sequence ID" value="GAV24440.1"/>
    <property type="molecule type" value="Genomic_DNA"/>
</dbReference>
<dbReference type="InterPro" id="IPR050807">
    <property type="entry name" value="TransReg_Diox_bact_type"/>
</dbReference>
<dbReference type="InterPro" id="IPR001387">
    <property type="entry name" value="Cro/C1-type_HTH"/>
</dbReference>
<dbReference type="InterPro" id="IPR010982">
    <property type="entry name" value="Lambda_DNA-bd_dom_sf"/>
</dbReference>
<keyword evidence="1" id="KW-0238">DNA-binding</keyword>
<keyword evidence="4" id="KW-1185">Reference proteome</keyword>
<gene>
    <name evidence="3" type="ORF">ciss_03730</name>
</gene>
<dbReference type="CDD" id="cd00093">
    <property type="entry name" value="HTH_XRE"/>
    <property type="match status" value="3"/>
</dbReference>
<accession>A0A1L8CZV2</accession>
<dbReference type="SMART" id="SM00530">
    <property type="entry name" value="HTH_XRE"/>
    <property type="match status" value="3"/>
</dbReference>
<feature type="domain" description="HTH cro/C1-type" evidence="2">
    <location>
        <begin position="143"/>
        <end position="197"/>
    </location>
</feature>
<comment type="caution">
    <text evidence="3">The sequence shown here is derived from an EMBL/GenBank/DDBJ whole genome shotgun (WGS) entry which is preliminary data.</text>
</comment>
<evidence type="ECO:0000313" key="3">
    <source>
        <dbReference type="EMBL" id="GAV24440.1"/>
    </source>
</evidence>
<dbReference type="Pfam" id="PF01381">
    <property type="entry name" value="HTH_3"/>
    <property type="match status" value="3"/>
</dbReference>
<name>A0A1L8CZV2_9THEO</name>
<organism evidence="3 4">
    <name type="scientific">Carboxydothermus islandicus</name>
    <dbReference type="NCBI Taxonomy" id="661089"/>
    <lineage>
        <taxon>Bacteria</taxon>
        <taxon>Bacillati</taxon>
        <taxon>Bacillota</taxon>
        <taxon>Clostridia</taxon>
        <taxon>Thermoanaerobacterales</taxon>
        <taxon>Thermoanaerobacteraceae</taxon>
        <taxon>Carboxydothermus</taxon>
    </lineage>
</organism>
<dbReference type="RefSeq" id="WP_075864643.1">
    <property type="nucleotide sequence ID" value="NZ_BDJL01000007.1"/>
</dbReference>